<reference evidence="2 3" key="1">
    <citation type="submission" date="2019-05" db="EMBL/GenBank/DDBJ databases">
        <title>Another draft genome of Portunus trituberculatus and its Hox gene families provides insights of decapod evolution.</title>
        <authorList>
            <person name="Jeong J.-H."/>
            <person name="Song I."/>
            <person name="Kim S."/>
            <person name="Choi T."/>
            <person name="Kim D."/>
            <person name="Ryu S."/>
            <person name="Kim W."/>
        </authorList>
    </citation>
    <scope>NUCLEOTIDE SEQUENCE [LARGE SCALE GENOMIC DNA]</scope>
    <source>
        <tissue evidence="2">Muscle</tissue>
    </source>
</reference>
<keyword evidence="3" id="KW-1185">Reference proteome</keyword>
<comment type="caution">
    <text evidence="2">The sequence shown here is derived from an EMBL/GenBank/DDBJ whole genome shotgun (WGS) entry which is preliminary data.</text>
</comment>
<evidence type="ECO:0000313" key="2">
    <source>
        <dbReference type="EMBL" id="MPC87099.1"/>
    </source>
</evidence>
<protein>
    <submittedName>
        <fullName evidence="2">Uncharacterized protein</fullName>
    </submittedName>
</protein>
<feature type="region of interest" description="Disordered" evidence="1">
    <location>
        <begin position="1"/>
        <end position="24"/>
    </location>
</feature>
<gene>
    <name evidence="2" type="ORF">E2C01_081950</name>
</gene>
<sequence length="68" mass="7394">MIRVTSGRVSHATATPPPPHRISPTATLPLTCVDQSPPLTPSHSRLLVQKLVRFNASFYFSAHFPGSL</sequence>
<organism evidence="2 3">
    <name type="scientific">Portunus trituberculatus</name>
    <name type="common">Swimming crab</name>
    <name type="synonym">Neptunus trituberculatus</name>
    <dbReference type="NCBI Taxonomy" id="210409"/>
    <lineage>
        <taxon>Eukaryota</taxon>
        <taxon>Metazoa</taxon>
        <taxon>Ecdysozoa</taxon>
        <taxon>Arthropoda</taxon>
        <taxon>Crustacea</taxon>
        <taxon>Multicrustacea</taxon>
        <taxon>Malacostraca</taxon>
        <taxon>Eumalacostraca</taxon>
        <taxon>Eucarida</taxon>
        <taxon>Decapoda</taxon>
        <taxon>Pleocyemata</taxon>
        <taxon>Brachyura</taxon>
        <taxon>Eubrachyura</taxon>
        <taxon>Portunoidea</taxon>
        <taxon>Portunidae</taxon>
        <taxon>Portuninae</taxon>
        <taxon>Portunus</taxon>
    </lineage>
</organism>
<name>A0A5B7IXU6_PORTR</name>
<dbReference type="Proteomes" id="UP000324222">
    <property type="component" value="Unassembled WGS sequence"/>
</dbReference>
<evidence type="ECO:0000256" key="1">
    <source>
        <dbReference type="SAM" id="MobiDB-lite"/>
    </source>
</evidence>
<proteinExistence type="predicted"/>
<evidence type="ECO:0000313" key="3">
    <source>
        <dbReference type="Proteomes" id="UP000324222"/>
    </source>
</evidence>
<accession>A0A5B7IXU6</accession>
<dbReference type="EMBL" id="VSRR010073502">
    <property type="protein sequence ID" value="MPC87099.1"/>
    <property type="molecule type" value="Genomic_DNA"/>
</dbReference>
<dbReference type="AlphaFoldDB" id="A0A5B7IXU6"/>